<feature type="transmembrane region" description="Helical" evidence="6">
    <location>
        <begin position="190"/>
        <end position="208"/>
    </location>
</feature>
<dbReference type="GO" id="GO:0008360">
    <property type="term" value="P:regulation of cell shape"/>
    <property type="evidence" value="ECO:0007669"/>
    <property type="project" value="UniProtKB-KW"/>
</dbReference>
<dbReference type="EMBL" id="DVFK01000028">
    <property type="protein sequence ID" value="HIQ67312.1"/>
    <property type="molecule type" value="Genomic_DNA"/>
</dbReference>
<dbReference type="InterPro" id="IPR001182">
    <property type="entry name" value="FtsW/RodA"/>
</dbReference>
<feature type="transmembrane region" description="Helical" evidence="6">
    <location>
        <begin position="76"/>
        <end position="94"/>
    </location>
</feature>
<evidence type="ECO:0000313" key="8">
    <source>
        <dbReference type="Proteomes" id="UP000886796"/>
    </source>
</evidence>
<feature type="transmembrane region" description="Helical" evidence="6">
    <location>
        <begin position="18"/>
        <end position="37"/>
    </location>
</feature>
<evidence type="ECO:0000256" key="3">
    <source>
        <dbReference type="ARBA" id="ARBA00022960"/>
    </source>
</evidence>
<dbReference type="PANTHER" id="PTHR30474:SF1">
    <property type="entry name" value="PEPTIDOGLYCAN GLYCOSYLTRANSFERASE MRDB"/>
    <property type="match status" value="1"/>
</dbReference>
<dbReference type="GO" id="GO:0015648">
    <property type="term" value="F:lipid-linked peptidoglycan transporter activity"/>
    <property type="evidence" value="ECO:0007669"/>
    <property type="project" value="TreeGrafter"/>
</dbReference>
<keyword evidence="4 6" id="KW-1133">Transmembrane helix</keyword>
<evidence type="ECO:0000256" key="6">
    <source>
        <dbReference type="SAM" id="Phobius"/>
    </source>
</evidence>
<dbReference type="GO" id="GO:0005886">
    <property type="term" value="C:plasma membrane"/>
    <property type="evidence" value="ECO:0007669"/>
    <property type="project" value="TreeGrafter"/>
</dbReference>
<evidence type="ECO:0000256" key="5">
    <source>
        <dbReference type="ARBA" id="ARBA00023136"/>
    </source>
</evidence>
<evidence type="ECO:0000256" key="4">
    <source>
        <dbReference type="ARBA" id="ARBA00022989"/>
    </source>
</evidence>
<feature type="transmembrane region" description="Helical" evidence="6">
    <location>
        <begin position="43"/>
        <end position="64"/>
    </location>
</feature>
<feature type="transmembrane region" description="Helical" evidence="6">
    <location>
        <begin position="280"/>
        <end position="301"/>
    </location>
</feature>
<gene>
    <name evidence="7" type="ORF">IAB74_02220</name>
</gene>
<dbReference type="InterPro" id="IPR018365">
    <property type="entry name" value="Cell_cycle_FtsW-rel_CS"/>
</dbReference>
<comment type="caution">
    <text evidence="7">The sequence shown here is derived from an EMBL/GenBank/DDBJ whole genome shotgun (WGS) entry which is preliminary data.</text>
</comment>
<keyword evidence="2 6" id="KW-0812">Transmembrane</keyword>
<accession>A0A9D1CLJ6</accession>
<dbReference type="AlphaFoldDB" id="A0A9D1CLJ6"/>
<organism evidence="7 8">
    <name type="scientific">Candidatus Faecousia excrementigallinarum</name>
    <dbReference type="NCBI Taxonomy" id="2840806"/>
    <lineage>
        <taxon>Bacteria</taxon>
        <taxon>Bacillati</taxon>
        <taxon>Bacillota</taxon>
        <taxon>Clostridia</taxon>
        <taxon>Eubacteriales</taxon>
        <taxon>Oscillospiraceae</taxon>
        <taxon>Faecousia</taxon>
    </lineage>
</organism>
<reference evidence="7" key="1">
    <citation type="submission" date="2020-10" db="EMBL/GenBank/DDBJ databases">
        <authorList>
            <person name="Gilroy R."/>
        </authorList>
    </citation>
    <scope>NUCLEOTIDE SEQUENCE</scope>
    <source>
        <strain evidence="7">13361</strain>
    </source>
</reference>
<evidence type="ECO:0000313" key="7">
    <source>
        <dbReference type="EMBL" id="HIQ67312.1"/>
    </source>
</evidence>
<protein>
    <submittedName>
        <fullName evidence="7">FtsW/RodA/SpoVE family cell cycle protein</fullName>
    </submittedName>
</protein>
<keyword evidence="5 6" id="KW-0472">Membrane</keyword>
<dbReference type="Pfam" id="PF01098">
    <property type="entry name" value="FTSW_RODA_SPOVE"/>
    <property type="match status" value="1"/>
</dbReference>
<reference evidence="7" key="2">
    <citation type="journal article" date="2021" name="PeerJ">
        <title>Extensive microbial diversity within the chicken gut microbiome revealed by metagenomics and culture.</title>
        <authorList>
            <person name="Gilroy R."/>
            <person name="Ravi A."/>
            <person name="Getino M."/>
            <person name="Pursley I."/>
            <person name="Horton D.L."/>
            <person name="Alikhan N.F."/>
            <person name="Baker D."/>
            <person name="Gharbi K."/>
            <person name="Hall N."/>
            <person name="Watson M."/>
            <person name="Adriaenssens E.M."/>
            <person name="Foster-Nyarko E."/>
            <person name="Jarju S."/>
            <person name="Secka A."/>
            <person name="Antonio M."/>
            <person name="Oren A."/>
            <person name="Chaudhuri R.R."/>
            <person name="La Ragione R."/>
            <person name="Hildebrand F."/>
            <person name="Pallen M.J."/>
        </authorList>
    </citation>
    <scope>NUCLEOTIDE SEQUENCE</scope>
    <source>
        <strain evidence="7">13361</strain>
    </source>
</reference>
<comment type="subcellular location">
    <subcellularLocation>
        <location evidence="1">Membrane</location>
        <topology evidence="1">Multi-pass membrane protein</topology>
    </subcellularLocation>
</comment>
<sequence>MRRVLQGAKTFFRTGDMVLLTLCLVATAFGCLIISSATNTMGFLRYVIIQLVAAGMGVVLYAIISSIDVEFFSEHRYYMVLFNMFLLLLLIPFGTDNGSGNKSWLNIPLMPVDIQPAEICKITYILIMASIMASHQNQISSIPSVFHMVFHLGLLAGVNMVLSGDLGVSLIFVFIFIGMAFAGGVSIIWFLVAGGSIAVASPIIWQFLDPYQQKRILVLFDPSLDPLGVNERYHTTLSLRSLTGGGFTGQGLYQGTRTQTEGALFAQHTDFIFSAIGEELGFFGCLFVIILLSLIVARCIWVGTHSQDYIRRLVCFGAASALIFQILSNIGMCIGITPVIGLTLPFISYGGSSILSLYAMMGLVSGVHARPNPPSHERYIRPPYNALSLRR</sequence>
<dbReference type="PROSITE" id="PS00428">
    <property type="entry name" value="FTSW_RODA_SPOVE"/>
    <property type="match status" value="1"/>
</dbReference>
<evidence type="ECO:0000256" key="1">
    <source>
        <dbReference type="ARBA" id="ARBA00004141"/>
    </source>
</evidence>
<dbReference type="PROSITE" id="PS51257">
    <property type="entry name" value="PROKAR_LIPOPROTEIN"/>
    <property type="match status" value="1"/>
</dbReference>
<dbReference type="GO" id="GO:0032153">
    <property type="term" value="C:cell division site"/>
    <property type="evidence" value="ECO:0007669"/>
    <property type="project" value="TreeGrafter"/>
</dbReference>
<evidence type="ECO:0000256" key="2">
    <source>
        <dbReference type="ARBA" id="ARBA00022692"/>
    </source>
</evidence>
<dbReference type="PANTHER" id="PTHR30474">
    <property type="entry name" value="CELL CYCLE PROTEIN"/>
    <property type="match status" value="1"/>
</dbReference>
<feature type="transmembrane region" description="Helical" evidence="6">
    <location>
        <begin position="313"/>
        <end position="340"/>
    </location>
</feature>
<dbReference type="GO" id="GO:0051301">
    <property type="term" value="P:cell division"/>
    <property type="evidence" value="ECO:0007669"/>
    <property type="project" value="InterPro"/>
</dbReference>
<dbReference type="Proteomes" id="UP000886796">
    <property type="component" value="Unassembled WGS sequence"/>
</dbReference>
<proteinExistence type="predicted"/>
<feature type="transmembrane region" description="Helical" evidence="6">
    <location>
        <begin position="346"/>
        <end position="369"/>
    </location>
</feature>
<name>A0A9D1CLJ6_9FIRM</name>
<keyword evidence="3" id="KW-0133">Cell shape</keyword>